<reference evidence="2" key="1">
    <citation type="submission" date="2020-03" db="EMBL/GenBank/DDBJ databases">
        <title>The deep terrestrial virosphere.</title>
        <authorList>
            <person name="Holmfeldt K."/>
            <person name="Nilsson E."/>
            <person name="Simone D."/>
            <person name="Lopez-Fernandez M."/>
            <person name="Wu X."/>
            <person name="de Brujin I."/>
            <person name="Lundin D."/>
            <person name="Andersson A."/>
            <person name="Bertilsson S."/>
            <person name="Dopson M."/>
        </authorList>
    </citation>
    <scope>NUCLEOTIDE SEQUENCE</scope>
    <source>
        <strain evidence="2">TM448A00287</strain>
        <strain evidence="3">TM448B00362</strain>
    </source>
</reference>
<accession>A0A6H1ZEN0</accession>
<organism evidence="2">
    <name type="scientific">viral metagenome</name>
    <dbReference type="NCBI Taxonomy" id="1070528"/>
    <lineage>
        <taxon>unclassified sequences</taxon>
        <taxon>metagenomes</taxon>
        <taxon>organismal metagenomes</taxon>
    </lineage>
</organism>
<keyword evidence="1" id="KW-0812">Transmembrane</keyword>
<sequence>MYDYLNTNGVLEIMINGIIFGVGIGIGFFIVIGVALTLIFIIQAYAQHRKLKSAIHKARKETNISILANSKNVGKGYFPANTR</sequence>
<name>A0A6H1ZEN0_9ZZZZ</name>
<dbReference type="AlphaFoldDB" id="A0A6H1ZEN0"/>
<dbReference type="EMBL" id="MT143999">
    <property type="protein sequence ID" value="QJA45919.1"/>
    <property type="molecule type" value="Genomic_DNA"/>
</dbReference>
<proteinExistence type="predicted"/>
<evidence type="ECO:0000313" key="2">
    <source>
        <dbReference type="EMBL" id="QJA45919.1"/>
    </source>
</evidence>
<gene>
    <name evidence="2" type="ORF">TM448A00287_0041</name>
    <name evidence="3" type="ORF">TM448B00362_0041</name>
</gene>
<dbReference type="EMBL" id="MT144616">
    <property type="protein sequence ID" value="QJH95295.1"/>
    <property type="molecule type" value="Genomic_DNA"/>
</dbReference>
<evidence type="ECO:0000313" key="3">
    <source>
        <dbReference type="EMBL" id="QJH95295.1"/>
    </source>
</evidence>
<evidence type="ECO:0000256" key="1">
    <source>
        <dbReference type="SAM" id="Phobius"/>
    </source>
</evidence>
<feature type="transmembrane region" description="Helical" evidence="1">
    <location>
        <begin position="13"/>
        <end position="42"/>
    </location>
</feature>
<keyword evidence="1" id="KW-0472">Membrane</keyword>
<protein>
    <submittedName>
        <fullName evidence="2">Uncharacterized protein</fullName>
    </submittedName>
</protein>
<keyword evidence="1" id="KW-1133">Transmembrane helix</keyword>